<dbReference type="Proteomes" id="UP000183760">
    <property type="component" value="Unassembled WGS sequence"/>
</dbReference>
<evidence type="ECO:0000313" key="4">
    <source>
        <dbReference type="Proteomes" id="UP000321514"/>
    </source>
</evidence>
<reference evidence="1 4" key="2">
    <citation type="submission" date="2019-07" db="EMBL/GenBank/DDBJ databases">
        <title>Whole genome shotgun sequence of Myxococcus fulvus NBRC 100333.</title>
        <authorList>
            <person name="Hosoyama A."/>
            <person name="Uohara A."/>
            <person name="Ohji S."/>
            <person name="Ichikawa N."/>
        </authorList>
    </citation>
    <scope>NUCLEOTIDE SEQUENCE [LARGE SCALE GENOMIC DNA]</scope>
    <source>
        <strain evidence="1 4">NBRC 100333</strain>
    </source>
</reference>
<dbReference type="Pfam" id="PF08309">
    <property type="entry name" value="LVIVD"/>
    <property type="match status" value="1"/>
</dbReference>
<keyword evidence="3" id="KW-1185">Reference proteome</keyword>
<accession>A0A511T8X6</accession>
<dbReference type="EMBL" id="BJXR01000039">
    <property type="protein sequence ID" value="GEN10630.1"/>
    <property type="molecule type" value="Genomic_DNA"/>
</dbReference>
<dbReference type="PROSITE" id="PS51257">
    <property type="entry name" value="PROKAR_LIPOPROTEIN"/>
    <property type="match status" value="1"/>
</dbReference>
<dbReference type="AlphaFoldDB" id="A0A511T8X6"/>
<reference evidence="2 3" key="1">
    <citation type="submission" date="2016-10" db="EMBL/GenBank/DDBJ databases">
        <authorList>
            <person name="Varghese N."/>
            <person name="Submissions S."/>
        </authorList>
    </citation>
    <scope>NUCLEOTIDE SEQUENCE [LARGE SCALE GENOMIC DNA]</scope>
    <source>
        <strain evidence="2 3">DSM 16525</strain>
    </source>
</reference>
<evidence type="ECO:0000313" key="3">
    <source>
        <dbReference type="Proteomes" id="UP000183760"/>
    </source>
</evidence>
<dbReference type="RefSeq" id="WP_074951960.1">
    <property type="nucleotide sequence ID" value="NZ_BJXR01000039.1"/>
</dbReference>
<proteinExistence type="predicted"/>
<protein>
    <submittedName>
        <fullName evidence="2">Uncharacterized conserved protein</fullName>
    </submittedName>
</protein>
<dbReference type="Proteomes" id="UP000321514">
    <property type="component" value="Unassembled WGS sequence"/>
</dbReference>
<name>A0A511T8X6_MYXFU</name>
<dbReference type="InterPro" id="IPR013211">
    <property type="entry name" value="LVIVD"/>
</dbReference>
<organism evidence="1 4">
    <name type="scientific">Myxococcus fulvus</name>
    <dbReference type="NCBI Taxonomy" id="33"/>
    <lineage>
        <taxon>Bacteria</taxon>
        <taxon>Pseudomonadati</taxon>
        <taxon>Myxococcota</taxon>
        <taxon>Myxococcia</taxon>
        <taxon>Myxococcales</taxon>
        <taxon>Cystobacterineae</taxon>
        <taxon>Myxococcaceae</taxon>
        <taxon>Myxococcus</taxon>
    </lineage>
</organism>
<gene>
    <name evidence="1" type="ORF">MFU01_56670</name>
    <name evidence="2" type="ORF">SAMN05443572_103199</name>
</gene>
<evidence type="ECO:0000313" key="2">
    <source>
        <dbReference type="EMBL" id="SET78203.1"/>
    </source>
</evidence>
<dbReference type="InterPro" id="IPR015943">
    <property type="entry name" value="WD40/YVTN_repeat-like_dom_sf"/>
</dbReference>
<sequence length="522" mass="57003">MVKWTCVVVAVVWWLGGAAGCDSPDRDVIEVPVDLSPGTPLPDPGDLGPPPAVRCALRVSVSSPDDCGKLESYDLTGCDLESLKGLDTSGPFNVRFHDTSTAPTRSFDQLLSRYYFVDPEAAHPMFLVSTAEIPGRPYSVTAELGCRAEGTDRVLGCDVSCEEGKPPRVLSFEGVRTLRRPGEAESSGGLRLIGEAATGANTGLAVDVYVTKGHAYVVSIDTYFSGEGGLFVFDLADRTAPRLVNSITHPDDAYWNGVWAKDDALYVASAARGVLVFDISDPASPRLIKDLSGGMRRSTHTLFVNGNRLYAMDNGDVLIFDVTQAREPVLLGSYRDESSRMPGRNSYPHDATSLNHLLFVNHWGAGLLILDARDPANVKKLGAYEYPNAMSHHSRVAYFQNNLIAFEGGEGWGAHLRVLNLNDPAKPTLIGEYKLSDEVSIHNMELVGNRLYLAHFQHGVRVLDVTVPSRPREIAYHHTWREHDPVFLNVSPWEGAVGVRVPGDGYVYVVDSQRGLLVFPEL</sequence>
<dbReference type="EMBL" id="FOIB01000003">
    <property type="protein sequence ID" value="SET78203.1"/>
    <property type="molecule type" value="Genomic_DNA"/>
</dbReference>
<evidence type="ECO:0000313" key="1">
    <source>
        <dbReference type="EMBL" id="GEN10630.1"/>
    </source>
</evidence>
<comment type="caution">
    <text evidence="1">The sequence shown here is derived from an EMBL/GenBank/DDBJ whole genome shotgun (WGS) entry which is preliminary data.</text>
</comment>
<dbReference type="STRING" id="1334629.MFUL124B02_24215"/>
<dbReference type="SUPFAM" id="SSF101908">
    <property type="entry name" value="Putative isomerase YbhE"/>
    <property type="match status" value="1"/>
</dbReference>
<dbReference type="Gene3D" id="2.130.10.10">
    <property type="entry name" value="YVTN repeat-like/Quinoprotein amine dehydrogenase"/>
    <property type="match status" value="1"/>
</dbReference>
<dbReference type="OrthoDB" id="8375at2"/>